<feature type="domain" description="PX" evidence="2">
    <location>
        <begin position="129"/>
        <end position="241"/>
    </location>
</feature>
<gene>
    <name evidence="4" type="ORF">SO694_00054158</name>
</gene>
<evidence type="ECO:0000259" key="2">
    <source>
        <dbReference type="PROSITE" id="PS50195"/>
    </source>
</evidence>
<dbReference type="Gene3D" id="3.30.2230.10">
    <property type="entry name" value="DUSP-like"/>
    <property type="match status" value="1"/>
</dbReference>
<dbReference type="Gene3D" id="2.30.29.30">
    <property type="entry name" value="Pleckstrin-homology domain (PH domain)/Phosphotyrosine-binding domain (PTB)"/>
    <property type="match status" value="1"/>
</dbReference>
<dbReference type="InterPro" id="IPR006615">
    <property type="entry name" value="Pept_C19_DUSP"/>
</dbReference>
<dbReference type="InterPro" id="IPR001683">
    <property type="entry name" value="PX_dom"/>
</dbReference>
<dbReference type="InterPro" id="IPR036871">
    <property type="entry name" value="PX_dom_sf"/>
</dbReference>
<dbReference type="Pfam" id="PF00787">
    <property type="entry name" value="PX"/>
    <property type="match status" value="1"/>
</dbReference>
<proteinExistence type="predicted"/>
<reference evidence="4 5" key="1">
    <citation type="submission" date="2024-03" db="EMBL/GenBank/DDBJ databases">
        <title>Aureococcus anophagefferens CCMP1851 and Kratosvirus quantuckense: Draft genome of a second virus-susceptible host strain in the model system.</title>
        <authorList>
            <person name="Chase E."/>
            <person name="Truchon A.R."/>
            <person name="Schepens W."/>
            <person name="Wilhelm S.W."/>
        </authorList>
    </citation>
    <scope>NUCLEOTIDE SEQUENCE [LARGE SCALE GENOMIC DNA]</scope>
    <source>
        <strain evidence="4 5">CCMP1851</strain>
    </source>
</reference>
<keyword evidence="5" id="KW-1185">Reference proteome</keyword>
<protein>
    <recommendedName>
        <fullName evidence="6">DUSP domain-containing protein</fullName>
    </recommendedName>
</protein>
<evidence type="ECO:0008006" key="6">
    <source>
        <dbReference type="Google" id="ProtNLM"/>
    </source>
</evidence>
<dbReference type="Pfam" id="PF06337">
    <property type="entry name" value="DUSP"/>
    <property type="match status" value="1"/>
</dbReference>
<sequence>MASYLLESLSTLVLGEEDDNPACLKALGVSQNFKPWELRDALRNNCVSLLGRTYFNKSEKPLLPYKHSLIAYHLIADNVKVKKAQDLKRLMEEEAHLFRGRPQDVLQILRPVHCEGIVMNGHVRACGMLAVVYEDYALAQEIDDVMPHQKYVIRVCYCARVHYVKRRYSEFKALNERMTKELLMVPGFPASDALFKMGLGNYDARGRALCRYVSRIHASLGARGMFSPRLLQFLEIDAARVHIEEDGRVSRMLDSTAAISGSAWHMVDEFWLKRWRKFVLGRAARRYEPPGPITNERLLLPREPPEEVDEDRASTVPIPVRRKVKESFRAMSSAVAKYTVAESSEQLDLPGGIPRKDRDDDDDDDAEAATIGKHYRAINYNLWIYWKMVHGGGPCITRKNKDILSLPACGTGMEAVSRLQRFARVVNAKQEKIAKYWKHLSRTAPGVREVLADFEEQRIKDRVDRVIKAAKNERTSDRLHTATRYTQRMWRSKKAYAFNDDNVRVMKHAQEIFALADGEVEHASAGAPFVVEEGENIISMGTTEQYEIKFSESDGPALPIGLKKHACSELTFIHTVDAKNLIMKKGRDMLVEDSVLLVVQSYPVSSLSHEAVMHRLKSAKWPLVLKFERPLEDADVTLMPDILELDHATPGGLPDDIKLQMVKRLLNKGLRVRKHGRAGKPHDTILYLNETIVFWQVRNALKAQADSKIVKKKKNVPEDEQEEVKGLSLKYDLTKGVSLYDLKYVRVGKISAAFKRAVAKRAPEANCFTIFAEGRTLDFECIEEFADSAKARTALAWAFDKVIAEARGTKIFVDKTGAPIARTAPKKRLRMIVGAH</sequence>
<dbReference type="InterPro" id="IPR011993">
    <property type="entry name" value="PH-like_dom_sf"/>
</dbReference>
<dbReference type="SUPFAM" id="SSF143791">
    <property type="entry name" value="DUSP-like"/>
    <property type="match status" value="1"/>
</dbReference>
<dbReference type="EMBL" id="JBBJCI010000207">
    <property type="protein sequence ID" value="KAK7241003.1"/>
    <property type="molecule type" value="Genomic_DNA"/>
</dbReference>
<dbReference type="Proteomes" id="UP001363151">
    <property type="component" value="Unassembled WGS sequence"/>
</dbReference>
<evidence type="ECO:0000313" key="5">
    <source>
        <dbReference type="Proteomes" id="UP001363151"/>
    </source>
</evidence>
<accession>A0ABR1FXU8</accession>
<dbReference type="SUPFAM" id="SSF64268">
    <property type="entry name" value="PX domain"/>
    <property type="match status" value="1"/>
</dbReference>
<dbReference type="PROSITE" id="PS51283">
    <property type="entry name" value="DUSP"/>
    <property type="match status" value="1"/>
</dbReference>
<feature type="region of interest" description="Disordered" evidence="1">
    <location>
        <begin position="346"/>
        <end position="366"/>
    </location>
</feature>
<organism evidence="4 5">
    <name type="scientific">Aureococcus anophagefferens</name>
    <name type="common">Harmful bloom alga</name>
    <dbReference type="NCBI Taxonomy" id="44056"/>
    <lineage>
        <taxon>Eukaryota</taxon>
        <taxon>Sar</taxon>
        <taxon>Stramenopiles</taxon>
        <taxon>Ochrophyta</taxon>
        <taxon>Pelagophyceae</taxon>
        <taxon>Pelagomonadales</taxon>
        <taxon>Pelagomonadaceae</taxon>
        <taxon>Aureococcus</taxon>
    </lineage>
</organism>
<feature type="domain" description="DUSP" evidence="3">
    <location>
        <begin position="234"/>
        <end position="401"/>
    </location>
</feature>
<dbReference type="PROSITE" id="PS50195">
    <property type="entry name" value="PX"/>
    <property type="match status" value="1"/>
</dbReference>
<name>A0ABR1FXU8_AURAN</name>
<dbReference type="InterPro" id="IPR035927">
    <property type="entry name" value="DUSP-like_sf"/>
</dbReference>
<dbReference type="Gene3D" id="3.30.1520.10">
    <property type="entry name" value="Phox-like domain"/>
    <property type="match status" value="1"/>
</dbReference>
<evidence type="ECO:0000313" key="4">
    <source>
        <dbReference type="EMBL" id="KAK7241003.1"/>
    </source>
</evidence>
<evidence type="ECO:0000259" key="3">
    <source>
        <dbReference type="PROSITE" id="PS51283"/>
    </source>
</evidence>
<evidence type="ECO:0000256" key="1">
    <source>
        <dbReference type="SAM" id="MobiDB-lite"/>
    </source>
</evidence>
<comment type="caution">
    <text evidence="4">The sequence shown here is derived from an EMBL/GenBank/DDBJ whole genome shotgun (WGS) entry which is preliminary data.</text>
</comment>
<feature type="region of interest" description="Disordered" evidence="1">
    <location>
        <begin position="293"/>
        <end position="313"/>
    </location>
</feature>